<keyword evidence="2" id="KW-1185">Reference proteome</keyword>
<dbReference type="Proteomes" id="UP000286415">
    <property type="component" value="Unassembled WGS sequence"/>
</dbReference>
<proteinExistence type="predicted"/>
<evidence type="ECO:0000313" key="1">
    <source>
        <dbReference type="EMBL" id="KAG5450060.1"/>
    </source>
</evidence>
<accession>A0A8T1MLU8</accession>
<sequence length="586" mass="66160">MIFDTAKCIFLTQHTSENGTLLKAPWQPITGFARLGTRQVAENSSTTHDRFRPSWGSSGRRIPNWTNLAKHHKREIQLGSRMRCTKASSYFIWDDIRDIAMYFHKGNYSQVLTRDSPGIQLNIRLTETRGVRLPDEPHEGRNRSYLAVPLILHIRPAGGHREMKSALRNPLLTKLGQPGSIPALLLPSDGMTARHRKDQLEHEAAWCSTFSCLETSKTGDSAGFQANALFMNWRLPSEPQEGQNPSWAVEEFSATFLVQHIQLLKNIINERFGWVPGSSGKRGPRVSVNLMFYLRPNWTNLAKHHKRVSQLGSRPPRVSLGTTTEISKYIFLRVAEYSDSAQLVLPFLGLIRQGSKTVICTSLTKLNIHLFLECVFLNFPGYSLTVTQMQANATKRLHKFRNRSHFSRDAKRIYEKTYYSHATSIVSTVTMVVYIESLCLPVAPFRCLTAMPPEGCTRAGILRGCPSLDRGSREAEVGFEPRTFRSVNSRYNQLGHLAPRTLVLPLSRLGQPGSIPALLLPLCGMSARHRKVRQEDSVVRERTYWPGSPWFEPDLYLNFPCLGLGNLAISHPPCFLLVAWQSGTGR</sequence>
<dbReference type="AlphaFoldDB" id="A0A8T1MLU8"/>
<organism evidence="1 2">
    <name type="scientific">Clonorchis sinensis</name>
    <name type="common">Chinese liver fluke</name>
    <dbReference type="NCBI Taxonomy" id="79923"/>
    <lineage>
        <taxon>Eukaryota</taxon>
        <taxon>Metazoa</taxon>
        <taxon>Spiralia</taxon>
        <taxon>Lophotrochozoa</taxon>
        <taxon>Platyhelminthes</taxon>
        <taxon>Trematoda</taxon>
        <taxon>Digenea</taxon>
        <taxon>Opisthorchiida</taxon>
        <taxon>Opisthorchiata</taxon>
        <taxon>Opisthorchiidae</taxon>
        <taxon>Clonorchis</taxon>
    </lineage>
</organism>
<gene>
    <name evidence="1" type="ORF">CSKR_113375</name>
</gene>
<dbReference type="EMBL" id="NIRI02000042">
    <property type="protein sequence ID" value="KAG5450060.1"/>
    <property type="molecule type" value="Genomic_DNA"/>
</dbReference>
<evidence type="ECO:0000313" key="2">
    <source>
        <dbReference type="Proteomes" id="UP000286415"/>
    </source>
</evidence>
<comment type="caution">
    <text evidence="1">The sequence shown here is derived from an EMBL/GenBank/DDBJ whole genome shotgun (WGS) entry which is preliminary data.</text>
</comment>
<name>A0A8T1MLU8_CLOSI</name>
<reference evidence="1 2" key="2">
    <citation type="journal article" date="2021" name="Genomics">
        <title>High-quality reference genome for Clonorchis sinensis.</title>
        <authorList>
            <person name="Young N.D."/>
            <person name="Stroehlein A.J."/>
            <person name="Kinkar L."/>
            <person name="Wang T."/>
            <person name="Sohn W.M."/>
            <person name="Chang B.C.H."/>
            <person name="Kaur P."/>
            <person name="Weisz D."/>
            <person name="Dudchenko O."/>
            <person name="Aiden E.L."/>
            <person name="Korhonen P.K."/>
            <person name="Gasser R.B."/>
        </authorList>
    </citation>
    <scope>NUCLEOTIDE SEQUENCE [LARGE SCALE GENOMIC DNA]</scope>
    <source>
        <strain evidence="1">Cs-k2</strain>
    </source>
</reference>
<reference evidence="1 2" key="1">
    <citation type="journal article" date="2018" name="Biotechnol. Adv.">
        <title>Improved genomic resources and new bioinformatic workflow for the carcinogenic parasite Clonorchis sinensis: Biotechnological implications.</title>
        <authorList>
            <person name="Wang D."/>
            <person name="Korhonen P.K."/>
            <person name="Gasser R.B."/>
            <person name="Young N.D."/>
        </authorList>
    </citation>
    <scope>NUCLEOTIDE SEQUENCE [LARGE SCALE GENOMIC DNA]</scope>
    <source>
        <strain evidence="1">Cs-k2</strain>
    </source>
</reference>
<protein>
    <submittedName>
        <fullName evidence="1">Uncharacterized protein</fullName>
    </submittedName>
</protein>
<feature type="non-terminal residue" evidence="1">
    <location>
        <position position="586"/>
    </location>
</feature>